<proteinExistence type="predicted"/>
<dbReference type="InterPro" id="IPR029068">
    <property type="entry name" value="Glyas_Bleomycin-R_OHBP_Dase"/>
</dbReference>
<dbReference type="Proteomes" id="UP000641803">
    <property type="component" value="Unassembled WGS sequence"/>
</dbReference>
<reference evidence="2 3" key="1">
    <citation type="submission" date="2020-08" db="EMBL/GenBank/DDBJ databases">
        <title>A Genomic Blueprint of the Chicken Gut Microbiome.</title>
        <authorList>
            <person name="Gilroy R."/>
            <person name="Ravi A."/>
            <person name="Getino M."/>
            <person name="Pursley I."/>
            <person name="Horton D.L."/>
            <person name="Alikhan N.-F."/>
            <person name="Baker D."/>
            <person name="Gharbi K."/>
            <person name="Hall N."/>
            <person name="Watson M."/>
            <person name="Adriaenssens E.M."/>
            <person name="Foster-Nyarko E."/>
            <person name="Jarju S."/>
            <person name="Secka A."/>
            <person name="Antonio M."/>
            <person name="Oren A."/>
            <person name="Chaudhuri R."/>
            <person name="La Ragione R.M."/>
            <person name="Hildebrand F."/>
            <person name="Pallen M.J."/>
        </authorList>
    </citation>
    <scope>NUCLEOTIDE SEQUENCE [LARGE SCALE GENOMIC DNA]</scope>
    <source>
        <strain evidence="2 3">Sa4CUA1</strain>
    </source>
</reference>
<dbReference type="PANTHER" id="PTHR33990">
    <property type="entry name" value="PROTEIN YJDN-RELATED"/>
    <property type="match status" value="1"/>
</dbReference>
<dbReference type="PIRSF" id="PIRSF021700">
    <property type="entry name" value="3_dmu_93_MTrfase"/>
    <property type="match status" value="1"/>
</dbReference>
<dbReference type="InterPro" id="IPR028973">
    <property type="entry name" value="PhnB-like"/>
</dbReference>
<dbReference type="RefSeq" id="WP_191794284.1">
    <property type="nucleotide sequence ID" value="NZ_JACSQQ010000002.1"/>
</dbReference>
<evidence type="ECO:0000259" key="1">
    <source>
        <dbReference type="Pfam" id="PF06983"/>
    </source>
</evidence>
<name>A0ABR8RML0_9CELL</name>
<sequence length="159" mass="17559">MRPIVPSLWFNGGLEEAVAFYTSVFPDSTVGDALKMPDGTLVTIDFTLQGQPFNLINGGPDHLFPFSEAVSFIVRCEDEAEVDRYWDALLSGGGTESQCGWLKDRYGLSWQVVPVEFEELAQSDDQQAVARMMGAMMQMIKLEMPALRAAFEGKQPADA</sequence>
<evidence type="ECO:0000313" key="2">
    <source>
        <dbReference type="EMBL" id="MBD7949015.1"/>
    </source>
</evidence>
<keyword evidence="3" id="KW-1185">Reference proteome</keyword>
<dbReference type="EMBL" id="JACSQQ010000002">
    <property type="protein sequence ID" value="MBD7949015.1"/>
    <property type="molecule type" value="Genomic_DNA"/>
</dbReference>
<dbReference type="Gene3D" id="3.10.180.10">
    <property type="entry name" value="2,3-Dihydroxybiphenyl 1,2-Dioxygenase, domain 1"/>
    <property type="match status" value="1"/>
</dbReference>
<organism evidence="2 3">
    <name type="scientific">Oerskovia rustica</name>
    <dbReference type="NCBI Taxonomy" id="2762237"/>
    <lineage>
        <taxon>Bacteria</taxon>
        <taxon>Bacillati</taxon>
        <taxon>Actinomycetota</taxon>
        <taxon>Actinomycetes</taxon>
        <taxon>Micrococcales</taxon>
        <taxon>Cellulomonadaceae</taxon>
        <taxon>Oerskovia</taxon>
    </lineage>
</organism>
<evidence type="ECO:0000313" key="3">
    <source>
        <dbReference type="Proteomes" id="UP000641803"/>
    </source>
</evidence>
<gene>
    <name evidence="2" type="ORF">H9652_01155</name>
</gene>
<feature type="domain" description="PhnB-like" evidence="1">
    <location>
        <begin position="4"/>
        <end position="113"/>
    </location>
</feature>
<dbReference type="InterPro" id="IPR009725">
    <property type="entry name" value="3_dmu_93_MTrfase"/>
</dbReference>
<comment type="caution">
    <text evidence="2">The sequence shown here is derived from an EMBL/GenBank/DDBJ whole genome shotgun (WGS) entry which is preliminary data.</text>
</comment>
<dbReference type="SUPFAM" id="SSF54593">
    <property type="entry name" value="Glyoxalase/Bleomycin resistance protein/Dihydroxybiphenyl dioxygenase"/>
    <property type="match status" value="1"/>
</dbReference>
<protein>
    <submittedName>
        <fullName evidence="2">VOC family protein</fullName>
    </submittedName>
</protein>
<dbReference type="PANTHER" id="PTHR33990:SF2">
    <property type="entry name" value="PHNB-LIKE DOMAIN-CONTAINING PROTEIN"/>
    <property type="match status" value="1"/>
</dbReference>
<dbReference type="Pfam" id="PF06983">
    <property type="entry name" value="3-dmu-9_3-mt"/>
    <property type="match status" value="1"/>
</dbReference>
<accession>A0ABR8RML0</accession>
<dbReference type="CDD" id="cd06588">
    <property type="entry name" value="PhnB_like"/>
    <property type="match status" value="1"/>
</dbReference>